<reference evidence="3" key="1">
    <citation type="submission" date="2024-07" db="EMBL/GenBank/DDBJ databases">
        <title>Two chromosome-level genome assemblies of Korean endemic species Abeliophyllum distichum and Forsythia ovata (Oleaceae).</title>
        <authorList>
            <person name="Jang H."/>
        </authorList>
    </citation>
    <scope>NUCLEOTIDE SEQUENCE [LARGE SCALE GENOMIC DNA]</scope>
</reference>
<accession>A0ABD1V0A4</accession>
<dbReference type="Proteomes" id="UP001604277">
    <property type="component" value="Unassembled WGS sequence"/>
</dbReference>
<evidence type="ECO:0000313" key="2">
    <source>
        <dbReference type="EMBL" id="KAL2530734.1"/>
    </source>
</evidence>
<protein>
    <submittedName>
        <fullName evidence="2">Uncharacterized protein</fullName>
    </submittedName>
</protein>
<proteinExistence type="predicted"/>
<name>A0ABD1V0A4_9LAMI</name>
<evidence type="ECO:0000256" key="1">
    <source>
        <dbReference type="SAM" id="MobiDB-lite"/>
    </source>
</evidence>
<keyword evidence="3" id="KW-1185">Reference proteome</keyword>
<evidence type="ECO:0000313" key="3">
    <source>
        <dbReference type="Proteomes" id="UP001604277"/>
    </source>
</evidence>
<dbReference type="AlphaFoldDB" id="A0ABD1V0A4"/>
<gene>
    <name evidence="2" type="ORF">Fot_23335</name>
</gene>
<comment type="caution">
    <text evidence="2">The sequence shown here is derived from an EMBL/GenBank/DDBJ whole genome shotgun (WGS) entry which is preliminary data.</text>
</comment>
<organism evidence="2 3">
    <name type="scientific">Forsythia ovata</name>
    <dbReference type="NCBI Taxonomy" id="205694"/>
    <lineage>
        <taxon>Eukaryota</taxon>
        <taxon>Viridiplantae</taxon>
        <taxon>Streptophyta</taxon>
        <taxon>Embryophyta</taxon>
        <taxon>Tracheophyta</taxon>
        <taxon>Spermatophyta</taxon>
        <taxon>Magnoliopsida</taxon>
        <taxon>eudicotyledons</taxon>
        <taxon>Gunneridae</taxon>
        <taxon>Pentapetalae</taxon>
        <taxon>asterids</taxon>
        <taxon>lamiids</taxon>
        <taxon>Lamiales</taxon>
        <taxon>Oleaceae</taxon>
        <taxon>Forsythieae</taxon>
        <taxon>Forsythia</taxon>
    </lineage>
</organism>
<sequence>MASQAGDNNEELDSPVNDMGSMHIDENEETGLEVPEELRTSSIEMADKLAPQKAAPCDSAVQEGCKTIDQSTHVMETADAATHDEASRELSENLEACPGREMIVQKVMMLNRHL</sequence>
<dbReference type="EMBL" id="JBFOLJ010000006">
    <property type="protein sequence ID" value="KAL2530734.1"/>
    <property type="molecule type" value="Genomic_DNA"/>
</dbReference>
<feature type="region of interest" description="Disordered" evidence="1">
    <location>
        <begin position="1"/>
        <end position="34"/>
    </location>
</feature>